<feature type="domain" description="Leucine--tRNA ligase RagD-binding" evidence="16">
    <location>
        <begin position="961"/>
        <end position="1024"/>
    </location>
</feature>
<dbReference type="InterPro" id="IPR055416">
    <property type="entry name" value="RBD_LARS1"/>
</dbReference>
<feature type="domain" description="Methionyl/Leucyl tRNA synthetase" evidence="14">
    <location>
        <begin position="693"/>
        <end position="778"/>
    </location>
</feature>
<keyword evidence="7 10" id="KW-0030">Aminoacyl-tRNA synthetase</keyword>
<keyword evidence="3 10" id="KW-0436">Ligase</keyword>
<dbReference type="Pfam" id="PF09334">
    <property type="entry name" value="tRNA-synt_1g"/>
    <property type="match status" value="1"/>
</dbReference>
<dbReference type="InterPro" id="IPR014729">
    <property type="entry name" value="Rossmann-like_a/b/a_fold"/>
</dbReference>
<dbReference type="Gene3D" id="3.90.740.10">
    <property type="entry name" value="Valyl/Leucyl/Isoleucyl-tRNA synthetase, editing domain"/>
    <property type="match status" value="1"/>
</dbReference>
<evidence type="ECO:0000256" key="2">
    <source>
        <dbReference type="ARBA" id="ARBA00013164"/>
    </source>
</evidence>
<dbReference type="InterPro" id="IPR002300">
    <property type="entry name" value="aa-tRNA-synth_Ia"/>
</dbReference>
<evidence type="ECO:0000256" key="5">
    <source>
        <dbReference type="ARBA" id="ARBA00022840"/>
    </source>
</evidence>
<dbReference type="InterPro" id="IPR015413">
    <property type="entry name" value="Methionyl/Leucyl_tRNA_Synth"/>
</dbReference>
<comment type="caution">
    <text evidence="17">The sequence shown here is derived from an EMBL/GenBank/DDBJ whole genome shotgun (WGS) entry which is preliminary data.</text>
</comment>
<evidence type="ECO:0000259" key="13">
    <source>
        <dbReference type="Pfam" id="PF08264"/>
    </source>
</evidence>
<evidence type="ECO:0000256" key="3">
    <source>
        <dbReference type="ARBA" id="ARBA00022598"/>
    </source>
</evidence>
<protein>
    <recommendedName>
        <fullName evidence="2">leucine--tRNA ligase</fullName>
        <ecNumber evidence="2">6.1.1.4</ecNumber>
    </recommendedName>
    <alternativeName>
        <fullName evidence="8">Leucyl-tRNA synthetase</fullName>
    </alternativeName>
</protein>
<dbReference type="EC" id="6.1.1.4" evidence="2"/>
<evidence type="ECO:0000256" key="11">
    <source>
        <dbReference type="SAM" id="MobiDB-lite"/>
    </source>
</evidence>
<comment type="catalytic activity">
    <reaction evidence="9">
        <text>tRNA(Leu) + L-leucine + ATP = L-leucyl-tRNA(Leu) + AMP + diphosphate</text>
        <dbReference type="Rhea" id="RHEA:11688"/>
        <dbReference type="Rhea" id="RHEA-COMP:9613"/>
        <dbReference type="Rhea" id="RHEA-COMP:9622"/>
        <dbReference type="ChEBI" id="CHEBI:30616"/>
        <dbReference type="ChEBI" id="CHEBI:33019"/>
        <dbReference type="ChEBI" id="CHEBI:57427"/>
        <dbReference type="ChEBI" id="CHEBI:78442"/>
        <dbReference type="ChEBI" id="CHEBI:78494"/>
        <dbReference type="ChEBI" id="CHEBI:456215"/>
        <dbReference type="EC" id="6.1.1.4"/>
    </reaction>
</comment>
<dbReference type="OrthoDB" id="10249672at2759"/>
<evidence type="ECO:0000256" key="9">
    <source>
        <dbReference type="ARBA" id="ARBA00047469"/>
    </source>
</evidence>
<dbReference type="Proteomes" id="UP000215902">
    <property type="component" value="Unassembled WGS sequence"/>
</dbReference>
<feature type="region of interest" description="Disordered" evidence="11">
    <location>
        <begin position="118"/>
        <end position="152"/>
    </location>
</feature>
<dbReference type="Pfam" id="PF22947">
    <property type="entry name" value="ULD_3"/>
    <property type="match status" value="1"/>
</dbReference>
<dbReference type="Pfam" id="PF24810">
    <property type="entry name" value="RBD_LARS1"/>
    <property type="match status" value="1"/>
</dbReference>
<evidence type="ECO:0000259" key="12">
    <source>
        <dbReference type="Pfam" id="PF00133"/>
    </source>
</evidence>
<keyword evidence="5 10" id="KW-0067">ATP-binding</keyword>
<evidence type="ECO:0000313" key="17">
    <source>
        <dbReference type="EMBL" id="PAA84019.1"/>
    </source>
</evidence>
<feature type="domain" description="Leucine--tRNA ligase ubiquitin-like" evidence="15">
    <location>
        <begin position="1083"/>
        <end position="1196"/>
    </location>
</feature>
<dbReference type="SUPFAM" id="SSF47323">
    <property type="entry name" value="Anticodon-binding domain of a subclass of class I aminoacyl-tRNA synthetases"/>
    <property type="match status" value="1"/>
</dbReference>
<dbReference type="GO" id="GO:0006429">
    <property type="term" value="P:leucyl-tRNA aminoacylation"/>
    <property type="evidence" value="ECO:0007669"/>
    <property type="project" value="InterPro"/>
</dbReference>
<dbReference type="AlphaFoldDB" id="A0A267GFH1"/>
<dbReference type="Pfam" id="PF08264">
    <property type="entry name" value="Anticodon_1"/>
    <property type="match status" value="1"/>
</dbReference>
<evidence type="ECO:0000256" key="1">
    <source>
        <dbReference type="ARBA" id="ARBA00005594"/>
    </source>
</evidence>
<dbReference type="Gene3D" id="1.10.730.10">
    <property type="entry name" value="Isoleucyl-tRNA Synthetase, Domain 1"/>
    <property type="match status" value="1"/>
</dbReference>
<dbReference type="InterPro" id="IPR001412">
    <property type="entry name" value="aa-tRNA-synth_I_CS"/>
</dbReference>
<comment type="similarity">
    <text evidence="1 10">Belongs to the class-I aminoacyl-tRNA synthetase family.</text>
</comment>
<gene>
    <name evidence="17" type="ORF">BOX15_Mlig029501g1</name>
</gene>
<evidence type="ECO:0000259" key="16">
    <source>
        <dbReference type="Pfam" id="PF24810"/>
    </source>
</evidence>
<dbReference type="GO" id="GO:0005524">
    <property type="term" value="F:ATP binding"/>
    <property type="evidence" value="ECO:0007669"/>
    <property type="project" value="UniProtKB-KW"/>
</dbReference>
<dbReference type="InterPro" id="IPR009008">
    <property type="entry name" value="Val/Leu/Ile-tRNA-synth_edit"/>
</dbReference>
<dbReference type="Pfam" id="PF00133">
    <property type="entry name" value="tRNA-synt_1"/>
    <property type="match status" value="1"/>
</dbReference>
<keyword evidence="4 10" id="KW-0547">Nucleotide-binding</keyword>
<dbReference type="FunFam" id="3.90.740.10:FF:000001">
    <property type="entry name" value="Leucine--tRNA ligase, cytoplasmic"/>
    <property type="match status" value="1"/>
</dbReference>
<sequence length="1201" mass="134564">MEGRKGTKKLQELLEIQRAVQAQWEAERIFELDADTGPEPQEKYMVTFPYPYMNGQLHLGHVFSLSKNEFAIGFERLRGKRALWPFGLHCTGMPIKASADKLAREVELYGYPPQFPAQDEEEEAAAEPAESVDPNTVNKAKGKRSKAAAKSGGASHQWDIMRTMGLTDAQIRLFTSPAHWLRHFPPLCVRDLKSLGVKVDWRRSFITTDANPYYDAFVRWHFFRLRDSGRVKFGKRYTVFSPRDQQPCMDHDRSSGEGVGPQEYTLIKIELAAPTATAAKALSAFDLPKGARVFLVAGTLRPETMYGQTNCWIHPDINYLVVPTASTGDAAAAVEYLVCTRRSARNMLYQGILADSETLESIESPARRRLRGADLIGCPARAPLTPYERVYVLPMMTIKETKGTGVVTSVPSDAPDDFVALQDLRQKAALRDKFGVTMDMLLDPLPIIDIPELGDLAAVTLAKEMKIQSQNDREKLDLVKERVYKLGFYDGVLKVGEFAGSRVQDVKKRVQQQLVDTRQAIVYMEPEKEVRSRSGDDCVVALCDQWYLDYGDPGWKAIARRALEQLNTFSEEVQNNFAATLEWLVEHACSRSFGLGTRLPWDPQYLIESLSDSTVYMAYYTVCHLLHKDLYGMQPGELGVTPDQMTPDVWDYIFCLSDRPPVRDRHPLPPSLEAMERMRAEFSYWYPVDLRTSGKDLVPNHLTYYLYNHCSVWADRPDLWPRAVRVNGHVLLNGEKMSKSTGNFLTLEDAIEKFSADGLRLALADAGDGVEDANFVEKMADSSLLRLYQFAEWVKEMAAACAAGQLRSGDWNDFSDPAFAAEIDAIIGQAYDFYAKMLYKEVVKTGVFELMAARDRYMQLCADSGLHSGLIIRYIEVQLVIMSPLCPHISDHLWRNVLNKPSSILRERWPVPSSPELNQTLLDELRYLFDSCHEFRLRADKFLGRQKSKEPVQPTHGAIWVVKSFPAWQAAILDVLKKLQAENGGQLPDNKTIAMRVQSLSELKGKAAKKAMPFVAMVKEQPEKYLSTKKGLVDELRLLRSNADYLRRTLKLESLTIDLADNSPTPLPEEGTPGQPLIFYSAEPSLPVTLINPVPSNGLFSLQSAIFAGDSVAILESRLRRATRGIPADGSLKLSRFVGGAAAARSVPKPVADTVSEFAALPAGAVFQLDAEQRTVFVVDQNGGAKHWASQLAYWLDGKAA</sequence>
<dbReference type="STRING" id="282301.A0A267GFH1"/>
<dbReference type="SUPFAM" id="SSF50677">
    <property type="entry name" value="ValRS/IleRS/LeuRS editing domain"/>
    <property type="match status" value="1"/>
</dbReference>
<evidence type="ECO:0000259" key="15">
    <source>
        <dbReference type="Pfam" id="PF22947"/>
    </source>
</evidence>
<reference evidence="17 18" key="1">
    <citation type="submission" date="2017-06" db="EMBL/GenBank/DDBJ databases">
        <title>A platform for efficient transgenesis in Macrostomum lignano, a flatworm model organism for stem cell research.</title>
        <authorList>
            <person name="Berezikov E."/>
        </authorList>
    </citation>
    <scope>NUCLEOTIDE SEQUENCE [LARGE SCALE GENOMIC DNA]</scope>
    <source>
        <strain evidence="17">DV1</strain>
        <tissue evidence="17">Whole organism</tissue>
    </source>
</reference>
<evidence type="ECO:0000256" key="8">
    <source>
        <dbReference type="ARBA" id="ARBA00030520"/>
    </source>
</evidence>
<evidence type="ECO:0000256" key="6">
    <source>
        <dbReference type="ARBA" id="ARBA00022917"/>
    </source>
</evidence>
<dbReference type="PROSITE" id="PS00178">
    <property type="entry name" value="AA_TRNA_LIGASE_I"/>
    <property type="match status" value="1"/>
</dbReference>
<name>A0A267GFH1_9PLAT</name>
<organism evidence="17 18">
    <name type="scientific">Macrostomum lignano</name>
    <dbReference type="NCBI Taxonomy" id="282301"/>
    <lineage>
        <taxon>Eukaryota</taxon>
        <taxon>Metazoa</taxon>
        <taxon>Spiralia</taxon>
        <taxon>Lophotrochozoa</taxon>
        <taxon>Platyhelminthes</taxon>
        <taxon>Rhabditophora</taxon>
        <taxon>Macrostomorpha</taxon>
        <taxon>Macrostomida</taxon>
        <taxon>Macrostomidae</taxon>
        <taxon>Macrostomum</taxon>
    </lineage>
</organism>
<feature type="domain" description="Aminoacyl-tRNA synthetase class Ia" evidence="12">
    <location>
        <begin position="20"/>
        <end position="101"/>
    </location>
</feature>
<dbReference type="SUPFAM" id="SSF52374">
    <property type="entry name" value="Nucleotidylyl transferase"/>
    <property type="match status" value="1"/>
</dbReference>
<evidence type="ECO:0000256" key="4">
    <source>
        <dbReference type="ARBA" id="ARBA00022741"/>
    </source>
</evidence>
<dbReference type="NCBIfam" id="TIGR00395">
    <property type="entry name" value="leuS_arch"/>
    <property type="match status" value="1"/>
</dbReference>
<dbReference type="PANTHER" id="PTHR45794">
    <property type="entry name" value="LEUCYL-TRNA SYNTHETASE"/>
    <property type="match status" value="1"/>
</dbReference>
<dbReference type="InterPro" id="IPR004493">
    <property type="entry name" value="Leu-tRNA-synth_Ia_arc/euk"/>
</dbReference>
<dbReference type="InterPro" id="IPR054509">
    <property type="entry name" value="LARS1_ULD"/>
</dbReference>
<dbReference type="GO" id="GO:0004823">
    <property type="term" value="F:leucine-tRNA ligase activity"/>
    <property type="evidence" value="ECO:0007669"/>
    <property type="project" value="UniProtKB-EC"/>
</dbReference>
<evidence type="ECO:0000259" key="14">
    <source>
        <dbReference type="Pfam" id="PF09334"/>
    </source>
</evidence>
<keyword evidence="18" id="KW-1185">Reference proteome</keyword>
<evidence type="ECO:0000256" key="7">
    <source>
        <dbReference type="ARBA" id="ARBA00023146"/>
    </source>
</evidence>
<dbReference type="InterPro" id="IPR013155">
    <property type="entry name" value="M/V/L/I-tRNA-synth_anticd-bd"/>
</dbReference>
<evidence type="ECO:0000256" key="10">
    <source>
        <dbReference type="RuleBase" id="RU363035"/>
    </source>
</evidence>
<evidence type="ECO:0000313" key="18">
    <source>
        <dbReference type="Proteomes" id="UP000215902"/>
    </source>
</evidence>
<accession>A0A267GFH1</accession>
<dbReference type="InterPro" id="IPR009080">
    <property type="entry name" value="tRNAsynth_Ia_anticodon-bd"/>
</dbReference>
<dbReference type="Gene3D" id="3.40.50.620">
    <property type="entry name" value="HUPs"/>
    <property type="match status" value="1"/>
</dbReference>
<dbReference type="EMBL" id="NIVC01000391">
    <property type="protein sequence ID" value="PAA84019.1"/>
    <property type="molecule type" value="Genomic_DNA"/>
</dbReference>
<keyword evidence="6 10" id="KW-0648">Protein biosynthesis</keyword>
<dbReference type="PANTHER" id="PTHR45794:SF1">
    <property type="entry name" value="LEUCINE--TRNA LIGASE, CYTOPLASMIC"/>
    <property type="match status" value="1"/>
</dbReference>
<proteinExistence type="inferred from homology"/>
<feature type="domain" description="Methionyl/Valyl/Leucyl/Isoleucyl-tRNA synthetase anticodon-binding" evidence="13">
    <location>
        <begin position="819"/>
        <end position="921"/>
    </location>
</feature>
<dbReference type="GO" id="GO:0002161">
    <property type="term" value="F:aminoacyl-tRNA deacylase activity"/>
    <property type="evidence" value="ECO:0007669"/>
    <property type="project" value="InterPro"/>
</dbReference>